<dbReference type="Proteomes" id="UP001225378">
    <property type="component" value="Chromosome"/>
</dbReference>
<evidence type="ECO:0000313" key="2">
    <source>
        <dbReference type="Proteomes" id="UP001225378"/>
    </source>
</evidence>
<keyword evidence="2" id="KW-1185">Reference proteome</keyword>
<evidence type="ECO:0000313" key="1">
    <source>
        <dbReference type="EMBL" id="XBS22014.1"/>
    </source>
</evidence>
<name>A0AAU7NYF8_9GAMM</name>
<gene>
    <name evidence="1" type="ORF">Q9L42_007790</name>
</gene>
<dbReference type="KEGG" id="mech:Q9L42_007790"/>
<dbReference type="RefSeq" id="WP_349432542.1">
    <property type="nucleotide sequence ID" value="NZ_CP157743.1"/>
</dbReference>
<accession>A0AAU7NYF8</accession>
<proteinExistence type="predicted"/>
<reference evidence="1 2" key="1">
    <citation type="journal article" date="2024" name="Microbiology">
        <title>Methylomarinum rosea sp. nov., a novel halophilic methanotrophic bacterium from the hypersaline Lake Elton.</title>
        <authorList>
            <person name="Suleimanov R.Z."/>
            <person name="Oshkin I.Y."/>
            <person name="Danilova O.V."/>
            <person name="Suzina N.E."/>
            <person name="Dedysh S.N."/>
        </authorList>
    </citation>
    <scope>NUCLEOTIDE SEQUENCE [LARGE SCALE GENOMIC DNA]</scope>
    <source>
        <strain evidence="1 2">Ch1-1</strain>
    </source>
</reference>
<dbReference type="AlphaFoldDB" id="A0AAU7NYF8"/>
<organism evidence="1 2">
    <name type="scientific">Methylomarinum roseum</name>
    <dbReference type="NCBI Taxonomy" id="3067653"/>
    <lineage>
        <taxon>Bacteria</taxon>
        <taxon>Pseudomonadati</taxon>
        <taxon>Pseudomonadota</taxon>
        <taxon>Gammaproteobacteria</taxon>
        <taxon>Methylococcales</taxon>
        <taxon>Methylococcaceae</taxon>
        <taxon>Methylomarinum</taxon>
    </lineage>
</organism>
<protein>
    <submittedName>
        <fullName evidence="1">Uncharacterized protein</fullName>
    </submittedName>
</protein>
<dbReference type="EMBL" id="CP157743">
    <property type="protein sequence ID" value="XBS22014.1"/>
    <property type="molecule type" value="Genomic_DNA"/>
</dbReference>
<sequence length="96" mass="10245">MNADNAGQMSMLELDLCQDNENSAVCVAEAPADNTLIDDEGCYSGNLCTPHFHAINTDAGIAKQFFNIPSFLVTPTRVAILSQIIPPEIKPPIGIA</sequence>